<name>A0A640SLV9_9ACTN</name>
<protein>
    <submittedName>
        <fullName evidence="1">Uncharacterized protein</fullName>
    </submittedName>
</protein>
<proteinExistence type="predicted"/>
<accession>A0A640SLV9</accession>
<evidence type="ECO:0000313" key="2">
    <source>
        <dbReference type="Proteomes" id="UP000430079"/>
    </source>
</evidence>
<comment type="caution">
    <text evidence="1">The sequence shown here is derived from an EMBL/GenBank/DDBJ whole genome shotgun (WGS) entry which is preliminary data.</text>
</comment>
<dbReference type="EMBL" id="BLIO01000001">
    <property type="protein sequence ID" value="GFE11970.1"/>
    <property type="molecule type" value="Genomic_DNA"/>
</dbReference>
<sequence>MRLSQAHDAADPVVAGPTCWVNTITSGGYPSRPSGPYRVSHIGTGFPVCAWEFGEGLGGLTVRRKNSQ</sequence>
<reference evidence="1 2" key="1">
    <citation type="submission" date="2019-12" db="EMBL/GenBank/DDBJ databases">
        <title>Whole genome shotgun sequence of Streptomyces hygroscopicus subsp. glebosus NBRC 13786.</title>
        <authorList>
            <person name="Ichikawa N."/>
            <person name="Kimura A."/>
            <person name="Kitahashi Y."/>
            <person name="Komaki H."/>
            <person name="Tamura T."/>
        </authorList>
    </citation>
    <scope>NUCLEOTIDE SEQUENCE [LARGE SCALE GENOMIC DNA]</scope>
    <source>
        <strain evidence="1 2">NBRC 13786</strain>
    </source>
</reference>
<keyword evidence="2" id="KW-1185">Reference proteome</keyword>
<gene>
    <name evidence="1" type="ORF">Sgleb_00170</name>
</gene>
<evidence type="ECO:0000313" key="1">
    <source>
        <dbReference type="EMBL" id="GFE11970.1"/>
    </source>
</evidence>
<organism evidence="1 2">
    <name type="scientific">Streptomyces glebosus</name>
    <dbReference type="NCBI Taxonomy" id="249580"/>
    <lineage>
        <taxon>Bacteria</taxon>
        <taxon>Bacillati</taxon>
        <taxon>Actinomycetota</taxon>
        <taxon>Actinomycetes</taxon>
        <taxon>Kitasatosporales</taxon>
        <taxon>Streptomycetaceae</taxon>
        <taxon>Streptomyces</taxon>
    </lineage>
</organism>
<dbReference type="AlphaFoldDB" id="A0A640SLV9"/>
<dbReference type="Proteomes" id="UP000430079">
    <property type="component" value="Unassembled WGS sequence"/>
</dbReference>